<dbReference type="EMBL" id="GGEC01061445">
    <property type="protein sequence ID" value="MBX41929.1"/>
    <property type="molecule type" value="Transcribed_RNA"/>
</dbReference>
<evidence type="ECO:0000313" key="1">
    <source>
        <dbReference type="EMBL" id="MBX41929.1"/>
    </source>
</evidence>
<reference evidence="1" key="1">
    <citation type="submission" date="2018-02" db="EMBL/GenBank/DDBJ databases">
        <title>Rhizophora mucronata_Transcriptome.</title>
        <authorList>
            <person name="Meera S.P."/>
            <person name="Sreeshan A."/>
            <person name="Augustine A."/>
        </authorList>
    </citation>
    <scope>NUCLEOTIDE SEQUENCE</scope>
    <source>
        <tissue evidence="1">Leaf</tissue>
    </source>
</reference>
<accession>A0A2P2NHJ3</accession>
<proteinExistence type="predicted"/>
<name>A0A2P2NHJ3_RHIMU</name>
<organism evidence="1">
    <name type="scientific">Rhizophora mucronata</name>
    <name type="common">Asiatic mangrove</name>
    <dbReference type="NCBI Taxonomy" id="61149"/>
    <lineage>
        <taxon>Eukaryota</taxon>
        <taxon>Viridiplantae</taxon>
        <taxon>Streptophyta</taxon>
        <taxon>Embryophyta</taxon>
        <taxon>Tracheophyta</taxon>
        <taxon>Spermatophyta</taxon>
        <taxon>Magnoliopsida</taxon>
        <taxon>eudicotyledons</taxon>
        <taxon>Gunneridae</taxon>
        <taxon>Pentapetalae</taxon>
        <taxon>rosids</taxon>
        <taxon>fabids</taxon>
        <taxon>Malpighiales</taxon>
        <taxon>Rhizophoraceae</taxon>
        <taxon>Rhizophora</taxon>
    </lineage>
</organism>
<dbReference type="AlphaFoldDB" id="A0A2P2NHJ3"/>
<sequence length="47" mass="5529">MGDVEAFRIVNKPFVRCLRGTWLLGMRLLTVMHSKGLLIWPYHCLKK</sequence>
<protein>
    <submittedName>
        <fullName evidence="1">Uncharacterized protein</fullName>
    </submittedName>
</protein>